<keyword evidence="1" id="KW-0614">Plasmid</keyword>
<accession>A0A1L5PDB9</accession>
<name>A0A1L5PDB9_RHIET</name>
<dbReference type="EMBL" id="CP017244">
    <property type="protein sequence ID" value="APO78134.1"/>
    <property type="molecule type" value="Genomic_DNA"/>
</dbReference>
<evidence type="ECO:0000313" key="2">
    <source>
        <dbReference type="Proteomes" id="UP000185109"/>
    </source>
</evidence>
<evidence type="ECO:0000313" key="1">
    <source>
        <dbReference type="EMBL" id="APO78134.1"/>
    </source>
</evidence>
<proteinExistence type="predicted"/>
<dbReference type="AlphaFoldDB" id="A0A1L5PDB9"/>
<gene>
    <name evidence="1" type="ORF">AM571_PC00394</name>
</gene>
<organism evidence="1 2">
    <name type="scientific">Rhizobium etli 8C-3</name>
    <dbReference type="NCBI Taxonomy" id="538025"/>
    <lineage>
        <taxon>Bacteria</taxon>
        <taxon>Pseudomonadati</taxon>
        <taxon>Pseudomonadota</taxon>
        <taxon>Alphaproteobacteria</taxon>
        <taxon>Hyphomicrobiales</taxon>
        <taxon>Rhizobiaceae</taxon>
        <taxon>Rhizobium/Agrobacterium group</taxon>
        <taxon>Rhizobium</taxon>
    </lineage>
</organism>
<dbReference type="Proteomes" id="UP000185109">
    <property type="component" value="Plasmid pRsp8C3c"/>
</dbReference>
<reference evidence="1 2" key="1">
    <citation type="submission" date="2016-09" db="EMBL/GenBank/DDBJ databases">
        <title>The complete genome sequences of Rhizobium gallicum, symbiovars gallicum and phaseoli, symbionts associated to common bean (Phaseolus vulgaris).</title>
        <authorList>
            <person name="Bustos P."/>
            <person name="Santamaria R.I."/>
            <person name="Perez-Carrascal O.M."/>
            <person name="Juarez S."/>
            <person name="Lozano L."/>
            <person name="Martinez-Flores I."/>
            <person name="Martinez-Romero E."/>
            <person name="Cevallos M."/>
            <person name="Romero D."/>
            <person name="Davila G."/>
            <person name="Gonzalez V."/>
        </authorList>
    </citation>
    <scope>NUCLEOTIDE SEQUENCE [LARGE SCALE GENOMIC DNA]</scope>
    <source>
        <strain evidence="1 2">8C-3</strain>
        <plasmid evidence="2">Plasmid prsp8c3c</plasmid>
    </source>
</reference>
<sequence>MLALVLYRNSCRVYLLLPVPPAVPLWRFTPSHLMGRNYLRPIFSTVKLHDRQAVYCGVVVFAMPETARARSAR</sequence>
<geneLocation type="plasmid" evidence="2">
    <name>prsp8c3c</name>
</geneLocation>
<protein>
    <submittedName>
        <fullName evidence="1">Uncharacterized protein</fullName>
    </submittedName>
</protein>